<dbReference type="OrthoDB" id="1559178at2759"/>
<dbReference type="AlphaFoldDB" id="A0A6A1W5W9"/>
<proteinExistence type="predicted"/>
<sequence length="204" mass="23523">MSSGTFSWRISTIYNLLFEDQTLPEVGEKAGWLSFFQRTDYASKNMVQEFYAAILRLTILEEPSMKVTIYNVLVTFLPDELVRFLGYERNLTTFSNLPQCDDGRPTKAEIFQSLLGQDVAILEGSNMQHRQLLPFWRIVHLILYSAINSKKHTTELSYDRAEFLYLVVVYGELVYMASYIYQTVCAEAMKTDSQISLSYGILLT</sequence>
<evidence type="ECO:0000313" key="2">
    <source>
        <dbReference type="Proteomes" id="UP000516437"/>
    </source>
</evidence>
<reference evidence="1 2" key="1">
    <citation type="journal article" date="2019" name="Plant Biotechnol. J.">
        <title>The red bayberry genome and genetic basis of sex determination.</title>
        <authorList>
            <person name="Jia H.M."/>
            <person name="Jia H.J."/>
            <person name="Cai Q.L."/>
            <person name="Wang Y."/>
            <person name="Zhao H.B."/>
            <person name="Yang W.F."/>
            <person name="Wang G.Y."/>
            <person name="Li Y.H."/>
            <person name="Zhan D.L."/>
            <person name="Shen Y.T."/>
            <person name="Niu Q.F."/>
            <person name="Chang L."/>
            <person name="Qiu J."/>
            <person name="Zhao L."/>
            <person name="Xie H.B."/>
            <person name="Fu W.Y."/>
            <person name="Jin J."/>
            <person name="Li X.W."/>
            <person name="Jiao Y."/>
            <person name="Zhou C.C."/>
            <person name="Tu T."/>
            <person name="Chai C.Y."/>
            <person name="Gao J.L."/>
            <person name="Fan L.J."/>
            <person name="van de Weg E."/>
            <person name="Wang J.Y."/>
            <person name="Gao Z.S."/>
        </authorList>
    </citation>
    <scope>NUCLEOTIDE SEQUENCE [LARGE SCALE GENOMIC DNA]</scope>
    <source>
        <tissue evidence="1">Leaves</tissue>
    </source>
</reference>
<keyword evidence="2" id="KW-1185">Reference proteome</keyword>
<protein>
    <submittedName>
        <fullName evidence="1">Uncharacterized protein</fullName>
    </submittedName>
</protein>
<name>A0A6A1W5W9_9ROSI</name>
<dbReference type="EMBL" id="RXIC02000021">
    <property type="protein sequence ID" value="KAB1219507.1"/>
    <property type="molecule type" value="Genomic_DNA"/>
</dbReference>
<accession>A0A6A1W5W9</accession>
<evidence type="ECO:0000313" key="1">
    <source>
        <dbReference type="EMBL" id="KAB1219507.1"/>
    </source>
</evidence>
<gene>
    <name evidence="1" type="ORF">CJ030_MR3G012303</name>
</gene>
<comment type="caution">
    <text evidence="1">The sequence shown here is derived from an EMBL/GenBank/DDBJ whole genome shotgun (WGS) entry which is preliminary data.</text>
</comment>
<dbReference type="Proteomes" id="UP000516437">
    <property type="component" value="Chromosome 3"/>
</dbReference>
<organism evidence="1 2">
    <name type="scientific">Morella rubra</name>
    <name type="common">Chinese bayberry</name>
    <dbReference type="NCBI Taxonomy" id="262757"/>
    <lineage>
        <taxon>Eukaryota</taxon>
        <taxon>Viridiplantae</taxon>
        <taxon>Streptophyta</taxon>
        <taxon>Embryophyta</taxon>
        <taxon>Tracheophyta</taxon>
        <taxon>Spermatophyta</taxon>
        <taxon>Magnoliopsida</taxon>
        <taxon>eudicotyledons</taxon>
        <taxon>Gunneridae</taxon>
        <taxon>Pentapetalae</taxon>
        <taxon>rosids</taxon>
        <taxon>fabids</taxon>
        <taxon>Fagales</taxon>
        <taxon>Myricaceae</taxon>
        <taxon>Morella</taxon>
    </lineage>
</organism>